<keyword evidence="3" id="KW-1185">Reference proteome</keyword>
<evidence type="ECO:0000313" key="2">
    <source>
        <dbReference type="EMBL" id="KAF9144312.1"/>
    </source>
</evidence>
<dbReference type="OrthoDB" id="2423755at2759"/>
<feature type="region of interest" description="Disordered" evidence="1">
    <location>
        <begin position="1"/>
        <end position="35"/>
    </location>
</feature>
<accession>A0A9P5RRW8</accession>
<dbReference type="AlphaFoldDB" id="A0A9P5RRW8"/>
<name>A0A9P5RRW8_9FUNG</name>
<comment type="caution">
    <text evidence="2">The sequence shown here is derived from an EMBL/GenBank/DDBJ whole genome shotgun (WGS) entry which is preliminary data.</text>
</comment>
<evidence type="ECO:0000313" key="3">
    <source>
        <dbReference type="Proteomes" id="UP000748756"/>
    </source>
</evidence>
<proteinExistence type="predicted"/>
<reference evidence="2" key="1">
    <citation type="journal article" date="2020" name="Fungal Divers.">
        <title>Resolving the Mortierellaceae phylogeny through synthesis of multi-gene phylogenetics and phylogenomics.</title>
        <authorList>
            <person name="Vandepol N."/>
            <person name="Liber J."/>
            <person name="Desiro A."/>
            <person name="Na H."/>
            <person name="Kennedy M."/>
            <person name="Barry K."/>
            <person name="Grigoriev I.V."/>
            <person name="Miller A.N."/>
            <person name="O'Donnell K."/>
            <person name="Stajich J.E."/>
            <person name="Bonito G."/>
        </authorList>
    </citation>
    <scope>NUCLEOTIDE SEQUENCE</scope>
    <source>
        <strain evidence="2">NRRL 6426</strain>
    </source>
</reference>
<sequence length="126" mass="14344">MAHEHEHQNPFSDNNVYGAYENDDDDYGNYDNGYDNYDDTDMSSSIMSFGEPDLDEIALQITLVVFHPAMDNDTYDFINDFDDLYMSDVVEAFDEPGLDDVAWQVALAVGNDAPNKIIREDDSQPR</sequence>
<protein>
    <submittedName>
        <fullName evidence="2">Uncharacterized protein</fullName>
    </submittedName>
</protein>
<evidence type="ECO:0000256" key="1">
    <source>
        <dbReference type="SAM" id="MobiDB-lite"/>
    </source>
</evidence>
<organism evidence="2 3">
    <name type="scientific">Linnemannia schmuckeri</name>
    <dbReference type="NCBI Taxonomy" id="64567"/>
    <lineage>
        <taxon>Eukaryota</taxon>
        <taxon>Fungi</taxon>
        <taxon>Fungi incertae sedis</taxon>
        <taxon>Mucoromycota</taxon>
        <taxon>Mortierellomycotina</taxon>
        <taxon>Mortierellomycetes</taxon>
        <taxon>Mortierellales</taxon>
        <taxon>Mortierellaceae</taxon>
        <taxon>Linnemannia</taxon>
    </lineage>
</organism>
<dbReference type="EMBL" id="JAAAUQ010001017">
    <property type="protein sequence ID" value="KAF9144312.1"/>
    <property type="molecule type" value="Genomic_DNA"/>
</dbReference>
<gene>
    <name evidence="2" type="ORF">BG015_000143</name>
</gene>
<dbReference type="Proteomes" id="UP000748756">
    <property type="component" value="Unassembled WGS sequence"/>
</dbReference>